<feature type="transmembrane region" description="Helical" evidence="1">
    <location>
        <begin position="37"/>
        <end position="57"/>
    </location>
</feature>
<comment type="caution">
    <text evidence="2">The sequence shown here is derived from an EMBL/GenBank/DDBJ whole genome shotgun (WGS) entry which is preliminary data.</text>
</comment>
<feature type="transmembrane region" description="Helical" evidence="1">
    <location>
        <begin position="6"/>
        <end position="25"/>
    </location>
</feature>
<dbReference type="EMBL" id="VSSQ01000785">
    <property type="protein sequence ID" value="MPM01281.1"/>
    <property type="molecule type" value="Genomic_DNA"/>
</dbReference>
<keyword evidence="1" id="KW-0812">Transmembrane</keyword>
<evidence type="ECO:0000313" key="2">
    <source>
        <dbReference type="EMBL" id="MPM01281.1"/>
    </source>
</evidence>
<name>A0A644WCS1_9ZZZZ</name>
<evidence type="ECO:0000256" key="1">
    <source>
        <dbReference type="SAM" id="Phobius"/>
    </source>
</evidence>
<proteinExistence type="predicted"/>
<accession>A0A644WCS1</accession>
<feature type="transmembrane region" description="Helical" evidence="1">
    <location>
        <begin position="69"/>
        <end position="87"/>
    </location>
</feature>
<reference evidence="2" key="1">
    <citation type="submission" date="2019-08" db="EMBL/GenBank/DDBJ databases">
        <authorList>
            <person name="Kucharzyk K."/>
            <person name="Murdoch R.W."/>
            <person name="Higgins S."/>
            <person name="Loffler F."/>
        </authorList>
    </citation>
    <scope>NUCLEOTIDE SEQUENCE</scope>
</reference>
<keyword evidence="1" id="KW-0472">Membrane</keyword>
<dbReference type="AlphaFoldDB" id="A0A644WCS1"/>
<organism evidence="2">
    <name type="scientific">bioreactor metagenome</name>
    <dbReference type="NCBI Taxonomy" id="1076179"/>
    <lineage>
        <taxon>unclassified sequences</taxon>
        <taxon>metagenomes</taxon>
        <taxon>ecological metagenomes</taxon>
    </lineage>
</organism>
<sequence>MTYMILGFFLLIPLSLILLLRYLFVRNQLTVSAKAERVLLFLSGFSFLLMLASYQMARYDLYFAGYRTTTYIMFSASFFVLLYYLLGGVPSPKLQGLQFIKFALSLVLLINAFFVTDEFTFRFSKNLIYSDGKYRIQKVDGFMSGIQYELWVNEGFFDRAYRLEFRKWTIVDSVDINEIGSDSVIINIYHHDTDYLPSPDKIRIKL</sequence>
<protein>
    <submittedName>
        <fullName evidence="2">Uncharacterized protein</fullName>
    </submittedName>
</protein>
<gene>
    <name evidence="2" type="ORF">SDC9_47520</name>
</gene>
<feature type="transmembrane region" description="Helical" evidence="1">
    <location>
        <begin position="99"/>
        <end position="116"/>
    </location>
</feature>
<keyword evidence="1" id="KW-1133">Transmembrane helix</keyword>